<keyword evidence="1" id="KW-1133">Transmembrane helix</keyword>
<feature type="transmembrane region" description="Helical" evidence="1">
    <location>
        <begin position="181"/>
        <end position="207"/>
    </location>
</feature>
<feature type="transmembrane region" description="Helical" evidence="1">
    <location>
        <begin position="133"/>
        <end position="153"/>
    </location>
</feature>
<evidence type="ECO:0000313" key="2">
    <source>
        <dbReference type="EMBL" id="QTD47335.1"/>
    </source>
</evidence>
<keyword evidence="3" id="KW-1185">Reference proteome</keyword>
<organism evidence="2 3">
    <name type="scientific">Ottowia testudinis</name>
    <dbReference type="NCBI Taxonomy" id="2816950"/>
    <lineage>
        <taxon>Bacteria</taxon>
        <taxon>Pseudomonadati</taxon>
        <taxon>Pseudomonadota</taxon>
        <taxon>Betaproteobacteria</taxon>
        <taxon>Burkholderiales</taxon>
        <taxon>Comamonadaceae</taxon>
        <taxon>Ottowia</taxon>
    </lineage>
</organism>
<keyword evidence="1" id="KW-0472">Membrane</keyword>
<name>A0A975CJH7_9BURK</name>
<protein>
    <submittedName>
        <fullName evidence="2">AI-2E family transporter</fullName>
    </submittedName>
</protein>
<dbReference type="Proteomes" id="UP000663903">
    <property type="component" value="Chromosome"/>
</dbReference>
<proteinExistence type="predicted"/>
<evidence type="ECO:0000313" key="3">
    <source>
        <dbReference type="Proteomes" id="UP000663903"/>
    </source>
</evidence>
<reference evidence="2" key="1">
    <citation type="submission" date="2021-03" db="EMBL/GenBank/DDBJ databases">
        <title>Ottowia sp. 27C isolated from the cloaca of a Giant Asian pond turtle (Heosemys grandis).</title>
        <authorList>
            <person name="Spergser J."/>
            <person name="Busse H.-J."/>
        </authorList>
    </citation>
    <scope>NUCLEOTIDE SEQUENCE</scope>
    <source>
        <strain evidence="2">27C</strain>
    </source>
</reference>
<dbReference type="AlphaFoldDB" id="A0A975CJH7"/>
<feature type="transmembrane region" description="Helical" evidence="1">
    <location>
        <begin position="213"/>
        <end position="234"/>
    </location>
</feature>
<keyword evidence="1" id="KW-0812">Transmembrane</keyword>
<sequence>MVASLLLIMWQGLLPGLLCVCLGFLGTRWLSPRLGTLTRSHDHQAPKLAAALMALIPVVLIALLLPRTRGVILDAPATYRDLLAFMARTVMEFGSKLPPDIAAQLPRGAEDVQRVIAAYLASKAGTLATTGRAWLSGLLFAFVGLLIGVLAAARPPVIMLRPLAAQLHLRLTRFGETFRQIVVAQFWIALFNTFLTAVFLLVVLPLWDSRLPYSMALILLTFVAGLVPIVGNLICNGVLTLVGLSVSPVVALACLAFLVAIHKAEYFINAKVIGHRTHMGVWELLSVMFVMEAVFGPAGLVAAPLFYAYAKKELQSSGWV</sequence>
<feature type="transmembrane region" description="Helical" evidence="1">
    <location>
        <begin position="241"/>
        <end position="261"/>
    </location>
</feature>
<dbReference type="RefSeq" id="WP_208011305.1">
    <property type="nucleotide sequence ID" value="NZ_CP071796.1"/>
</dbReference>
<accession>A0A975CJH7</accession>
<dbReference type="EMBL" id="CP071796">
    <property type="protein sequence ID" value="QTD47335.1"/>
    <property type="molecule type" value="Genomic_DNA"/>
</dbReference>
<feature type="transmembrane region" description="Helical" evidence="1">
    <location>
        <begin position="6"/>
        <end position="27"/>
    </location>
</feature>
<feature type="transmembrane region" description="Helical" evidence="1">
    <location>
        <begin position="48"/>
        <end position="65"/>
    </location>
</feature>
<dbReference type="KEGG" id="otd:J1M35_09405"/>
<evidence type="ECO:0000256" key="1">
    <source>
        <dbReference type="SAM" id="Phobius"/>
    </source>
</evidence>
<gene>
    <name evidence="2" type="ORF">J1M35_09405</name>
</gene>
<feature type="transmembrane region" description="Helical" evidence="1">
    <location>
        <begin position="281"/>
        <end position="307"/>
    </location>
</feature>